<protein>
    <submittedName>
        <fullName evidence="1">Uncharacterized protein</fullName>
    </submittedName>
</protein>
<evidence type="ECO:0000313" key="1">
    <source>
        <dbReference type="EMBL" id="JAA84621.1"/>
    </source>
</evidence>
<reference evidence="1" key="1">
    <citation type="journal article" date="2013" name="BMC Genomics">
        <title>Unscrambling butterfly oogenesis.</title>
        <authorList>
            <person name="Carter J.M."/>
            <person name="Baker S.C."/>
            <person name="Pink R."/>
            <person name="Carter D.R."/>
            <person name="Collins A."/>
            <person name="Tomlin J."/>
            <person name="Gibbs M."/>
            <person name="Breuker C.J."/>
        </authorList>
    </citation>
    <scope>NUCLEOTIDE SEQUENCE</scope>
    <source>
        <tissue evidence="1">Ovary</tissue>
    </source>
</reference>
<organism evidence="1">
    <name type="scientific">Pararge aegeria</name>
    <name type="common">speckled wood butterfly</name>
    <dbReference type="NCBI Taxonomy" id="116150"/>
    <lineage>
        <taxon>Eukaryota</taxon>
        <taxon>Metazoa</taxon>
        <taxon>Ecdysozoa</taxon>
        <taxon>Arthropoda</taxon>
        <taxon>Hexapoda</taxon>
        <taxon>Insecta</taxon>
        <taxon>Pterygota</taxon>
        <taxon>Neoptera</taxon>
        <taxon>Endopterygota</taxon>
        <taxon>Lepidoptera</taxon>
        <taxon>Glossata</taxon>
        <taxon>Ditrysia</taxon>
        <taxon>Papilionoidea</taxon>
        <taxon>Nymphalidae</taxon>
        <taxon>Satyrinae</taxon>
        <taxon>Satyrini</taxon>
        <taxon>Parargina</taxon>
        <taxon>Pararge</taxon>
    </lineage>
</organism>
<feature type="non-terminal residue" evidence="1">
    <location>
        <position position="85"/>
    </location>
</feature>
<dbReference type="EMBL" id="GAIX01007939">
    <property type="protein sequence ID" value="JAA84621.1"/>
    <property type="molecule type" value="Transcribed_RNA"/>
</dbReference>
<reference evidence="1" key="2">
    <citation type="submission" date="2013-05" db="EMBL/GenBank/DDBJ databases">
        <authorList>
            <person name="Carter J.-M."/>
            <person name="Baker S.C."/>
            <person name="Pink R."/>
            <person name="Carter D.R.F."/>
            <person name="Collins A."/>
            <person name="Tomlin J."/>
            <person name="Gibbs M."/>
            <person name="Breuker C.J."/>
        </authorList>
    </citation>
    <scope>NUCLEOTIDE SEQUENCE</scope>
    <source>
        <tissue evidence="1">Ovary</tissue>
    </source>
</reference>
<accession>S4NZU1</accession>
<sequence>MKWSNFEDKIIMLCKAAITVLSPTSQPGSLRVRNIVARDLLSMMDPNKTAASCHKRSIVLESNSILAYEKDSIINEMRRHRDLVK</sequence>
<dbReference type="AlphaFoldDB" id="S4NZU1"/>
<name>S4NZU1_9NEOP</name>
<proteinExistence type="predicted"/>